<evidence type="ECO:0000313" key="6">
    <source>
        <dbReference type="EMBL" id="SVA20096.1"/>
    </source>
</evidence>
<dbReference type="InterPro" id="IPR029055">
    <property type="entry name" value="Ntn_hydrolases_N"/>
</dbReference>
<evidence type="ECO:0008006" key="7">
    <source>
        <dbReference type="Google" id="ProtNLM"/>
    </source>
</evidence>
<evidence type="ECO:0000256" key="4">
    <source>
        <dbReference type="ARBA" id="ARBA00023145"/>
    </source>
</evidence>
<dbReference type="Gene3D" id="1.10.246.130">
    <property type="match status" value="1"/>
</dbReference>
<accession>A0A381TVM0</accession>
<reference evidence="6" key="1">
    <citation type="submission" date="2018-05" db="EMBL/GenBank/DDBJ databases">
        <authorList>
            <person name="Lanie J.A."/>
            <person name="Ng W.-L."/>
            <person name="Kazmierczak K.M."/>
            <person name="Andrzejewski T.M."/>
            <person name="Davidsen T.M."/>
            <person name="Wayne K.J."/>
            <person name="Tettelin H."/>
            <person name="Glass J.I."/>
            <person name="Rusch D."/>
            <person name="Podicherti R."/>
            <person name="Tsui H.-C.T."/>
            <person name="Winkler M.E."/>
        </authorList>
    </citation>
    <scope>NUCLEOTIDE SEQUENCE</scope>
</reference>
<keyword evidence="5" id="KW-0012">Acyltransferase</keyword>
<comment type="similarity">
    <text evidence="1">Belongs to the gamma-glutamyltransferase family.</text>
</comment>
<dbReference type="InterPro" id="IPR043137">
    <property type="entry name" value="GGT_ssub_C"/>
</dbReference>
<evidence type="ECO:0000256" key="5">
    <source>
        <dbReference type="ARBA" id="ARBA00023315"/>
    </source>
</evidence>
<dbReference type="EMBL" id="UINC01005248">
    <property type="protein sequence ID" value="SVA20096.1"/>
    <property type="molecule type" value="Genomic_DNA"/>
</dbReference>
<dbReference type="PANTHER" id="PTHR43199:SF1">
    <property type="entry name" value="GLUTATHIONE HYDROLASE PROENZYME"/>
    <property type="match status" value="1"/>
</dbReference>
<dbReference type="InterPro" id="IPR051792">
    <property type="entry name" value="GGT_bact"/>
</dbReference>
<dbReference type="PROSITE" id="PS00462">
    <property type="entry name" value="G_GLU_TRANSPEPTIDASE"/>
    <property type="match status" value="1"/>
</dbReference>
<evidence type="ECO:0000256" key="1">
    <source>
        <dbReference type="ARBA" id="ARBA00009381"/>
    </source>
</evidence>
<proteinExistence type="inferred from homology"/>
<dbReference type="Gene3D" id="3.60.20.40">
    <property type="match status" value="1"/>
</dbReference>
<dbReference type="GO" id="GO:0016746">
    <property type="term" value="F:acyltransferase activity"/>
    <property type="evidence" value="ECO:0007669"/>
    <property type="project" value="UniProtKB-KW"/>
</dbReference>
<dbReference type="PROSITE" id="PS51257">
    <property type="entry name" value="PROKAR_LIPOPROTEIN"/>
    <property type="match status" value="1"/>
</dbReference>
<dbReference type="GO" id="GO:0036374">
    <property type="term" value="F:glutathione hydrolase activity"/>
    <property type="evidence" value="ECO:0007669"/>
    <property type="project" value="InterPro"/>
</dbReference>
<evidence type="ECO:0000256" key="2">
    <source>
        <dbReference type="ARBA" id="ARBA00022679"/>
    </source>
</evidence>
<keyword evidence="4" id="KW-0865">Zymogen</keyword>
<gene>
    <name evidence="6" type="ORF">METZ01_LOCUS72950</name>
</gene>
<dbReference type="InterPro" id="IPR055262">
    <property type="entry name" value="GGT_CS"/>
</dbReference>
<protein>
    <recommendedName>
        <fullName evidence="7">Gamma-glutamyltransferase</fullName>
    </recommendedName>
</protein>
<dbReference type="SUPFAM" id="SSF56235">
    <property type="entry name" value="N-terminal nucleophile aminohydrolases (Ntn hydrolases)"/>
    <property type="match status" value="1"/>
</dbReference>
<dbReference type="PANTHER" id="PTHR43199">
    <property type="entry name" value="GLUTATHIONE HYDROLASE"/>
    <property type="match status" value="1"/>
</dbReference>
<evidence type="ECO:0000256" key="3">
    <source>
        <dbReference type="ARBA" id="ARBA00022801"/>
    </source>
</evidence>
<organism evidence="6">
    <name type="scientific">marine metagenome</name>
    <dbReference type="NCBI Taxonomy" id="408172"/>
    <lineage>
        <taxon>unclassified sequences</taxon>
        <taxon>metagenomes</taxon>
        <taxon>ecological metagenomes</taxon>
    </lineage>
</organism>
<dbReference type="InterPro" id="IPR043138">
    <property type="entry name" value="GGT_lsub"/>
</dbReference>
<sequence>METVMKIRFKLFATSLLPFVLLAACSLGPQTARDGVAASAAQGLESVGQIAVGSNGAVASVDGFATQVGIEVLKDGGNAMDAAIAVGFALAVTHPAAGNIGGGGFMTIYVSDEDRYTTFDFREKAPLAATADLYLLEDGTVDRRGGHVGWTAIGVPGTVAGFEKVHEELGSLPWQRLVRPAIELAHEGIVLGPYLARSLAGTARSFEPYPASQKAFLRADGTPYEVGQKLIQPDLAWSLEQIADKGAAAFYEGEIAERLVAAMAENGGLITLEDLAAYEAKERQPIRGTYRGFDIISMGPPSSGGVALVEMLNILENFDFQGYEANDTEVAHLMIEAMRQSYLDRATYLGDIDFVEVPIARLTSKDYAAEKARLVSLGVVRNSEELGEAIITPPESPETTHYSVVDAAGNVVSTTYTIEQGYGSKAMAPGTGFLLNNEMGDFNTWPGVTQGSSIGTEPNLIAPGKRMLSSMTPTLVASNGKPIMAIGSPGGKTIINTVLRIVVNVIDFEMGLEDAISAPRFHHQWLPDRTSFERNFPQQSFDALIEMGHVLSDRRGIQGDAHSVFIFPDGARMGVADPRRNGAAAAY</sequence>
<dbReference type="Pfam" id="PF01019">
    <property type="entry name" value="G_glu_transpept"/>
    <property type="match status" value="1"/>
</dbReference>
<dbReference type="AlphaFoldDB" id="A0A381TVM0"/>
<dbReference type="InterPro" id="IPR000101">
    <property type="entry name" value="GGT_peptidase"/>
</dbReference>
<keyword evidence="2" id="KW-0808">Transferase</keyword>
<keyword evidence="3" id="KW-0378">Hydrolase</keyword>
<dbReference type="GO" id="GO:0006751">
    <property type="term" value="P:glutathione catabolic process"/>
    <property type="evidence" value="ECO:0007669"/>
    <property type="project" value="InterPro"/>
</dbReference>
<dbReference type="NCBIfam" id="TIGR00066">
    <property type="entry name" value="g_glut_trans"/>
    <property type="match status" value="1"/>
</dbReference>
<dbReference type="PRINTS" id="PR01210">
    <property type="entry name" value="GGTRANSPTASE"/>
</dbReference>
<name>A0A381TVM0_9ZZZZ</name>